<name>A0A423LVY3_PSEFL</name>
<reference evidence="1 2" key="1">
    <citation type="submission" date="2016-10" db="EMBL/GenBank/DDBJ databases">
        <title>Comparative genome analysis of multiple Pseudomonas spp. focuses on biocontrol and plant growth promoting traits.</title>
        <authorList>
            <person name="Tao X.-Y."/>
            <person name="Taylor C.G."/>
        </authorList>
    </citation>
    <scope>NUCLEOTIDE SEQUENCE [LARGE SCALE GENOMIC DNA]</scope>
    <source>
        <strain evidence="1 2">24D3</strain>
    </source>
</reference>
<accession>A0A423LVY3</accession>
<organism evidence="1 2">
    <name type="scientific">Pseudomonas fluorescens</name>
    <dbReference type="NCBI Taxonomy" id="294"/>
    <lineage>
        <taxon>Bacteria</taxon>
        <taxon>Pseudomonadati</taxon>
        <taxon>Pseudomonadota</taxon>
        <taxon>Gammaproteobacteria</taxon>
        <taxon>Pseudomonadales</taxon>
        <taxon>Pseudomonadaceae</taxon>
        <taxon>Pseudomonas</taxon>
    </lineage>
</organism>
<comment type="caution">
    <text evidence="1">The sequence shown here is derived from an EMBL/GenBank/DDBJ whole genome shotgun (WGS) entry which is preliminary data.</text>
</comment>
<sequence length="70" mass="7830">MNSGGKPRHHTLWADFACIGNDKSNVAKPVHSHWDVTEKNFICGQQDLSPFQRPILQLRSLSDAGLEELS</sequence>
<dbReference type="Proteomes" id="UP000285757">
    <property type="component" value="Unassembled WGS sequence"/>
</dbReference>
<dbReference type="EMBL" id="MOBU01000001">
    <property type="protein sequence ID" value="RON72442.1"/>
    <property type="molecule type" value="Genomic_DNA"/>
</dbReference>
<gene>
    <name evidence="1" type="ORF">BK671_00885</name>
</gene>
<evidence type="ECO:0000313" key="1">
    <source>
        <dbReference type="EMBL" id="RON72442.1"/>
    </source>
</evidence>
<dbReference type="AlphaFoldDB" id="A0A423LVY3"/>
<evidence type="ECO:0000313" key="2">
    <source>
        <dbReference type="Proteomes" id="UP000285757"/>
    </source>
</evidence>
<proteinExistence type="predicted"/>
<protein>
    <submittedName>
        <fullName evidence="1">Uncharacterized protein</fullName>
    </submittedName>
</protein>